<accession>A0ABS4DFD1</accession>
<evidence type="ECO:0000313" key="13">
    <source>
        <dbReference type="Proteomes" id="UP001193081"/>
    </source>
</evidence>
<feature type="binding site" evidence="8">
    <location>
        <position position="15"/>
    </location>
    <ligand>
        <name>Mn(2+)</name>
        <dbReference type="ChEBI" id="CHEBI:29035"/>
        <label>2</label>
    </ligand>
</feature>
<dbReference type="PANTHER" id="PTHR31637:SF0">
    <property type="entry name" value="2,3-BISPHOSPHOGLYCERATE-INDEPENDENT PHOSPHOGLYCERATE MUTASE"/>
    <property type="match status" value="1"/>
</dbReference>
<dbReference type="NCBIfam" id="TIGR01307">
    <property type="entry name" value="pgm_bpd_ind"/>
    <property type="match status" value="1"/>
</dbReference>
<evidence type="ECO:0000313" key="12">
    <source>
        <dbReference type="EMBL" id="MBP1468133.1"/>
    </source>
</evidence>
<dbReference type="InterPro" id="IPR005995">
    <property type="entry name" value="Pgm_bpd_ind"/>
</dbReference>
<dbReference type="Gene3D" id="3.40.1450.10">
    <property type="entry name" value="BPG-independent phosphoglycerate mutase, domain B"/>
    <property type="match status" value="1"/>
</dbReference>
<evidence type="ECO:0000256" key="1">
    <source>
        <dbReference type="ARBA" id="ARBA00000370"/>
    </source>
</evidence>
<keyword evidence="7 8" id="KW-0413">Isomerase</keyword>
<dbReference type="EMBL" id="SIJK02000057">
    <property type="protein sequence ID" value="MBP1468133.1"/>
    <property type="molecule type" value="Genomic_DNA"/>
</dbReference>
<evidence type="ECO:0000256" key="2">
    <source>
        <dbReference type="ARBA" id="ARBA00004798"/>
    </source>
</evidence>
<evidence type="ECO:0000256" key="3">
    <source>
        <dbReference type="ARBA" id="ARBA00008819"/>
    </source>
</evidence>
<comment type="caution">
    <text evidence="12">The sequence shown here is derived from an EMBL/GenBank/DDBJ whole genome shotgun (WGS) entry which is preliminary data.</text>
</comment>
<evidence type="ECO:0000256" key="9">
    <source>
        <dbReference type="NCBIfam" id="TIGR01307"/>
    </source>
</evidence>
<feature type="binding site" evidence="8">
    <location>
        <position position="465"/>
    </location>
    <ligand>
        <name>Mn(2+)</name>
        <dbReference type="ChEBI" id="CHEBI:29035"/>
        <label>2</label>
    </ligand>
</feature>
<dbReference type="Gene3D" id="3.40.720.10">
    <property type="entry name" value="Alkaline Phosphatase, subunit A"/>
    <property type="match status" value="1"/>
</dbReference>
<protein>
    <recommendedName>
        <fullName evidence="8 9">2,3-bisphosphoglycerate-independent phosphoglycerate mutase</fullName>
        <shortName evidence="8">BPG-independent PGAM</shortName>
        <shortName evidence="8">Phosphoglyceromutase</shortName>
        <shortName evidence="8">iPGM</shortName>
        <ecNumber evidence="8 9">5.4.2.12</ecNumber>
    </recommendedName>
</protein>
<feature type="binding site" evidence="8">
    <location>
        <begin position="263"/>
        <end position="266"/>
    </location>
    <ligand>
        <name>substrate</name>
    </ligand>
</feature>
<gene>
    <name evidence="8" type="primary">gpmI</name>
    <name evidence="12" type="ORF">EYB53_020650</name>
</gene>
<dbReference type="Pfam" id="PF01676">
    <property type="entry name" value="Metalloenzyme"/>
    <property type="match status" value="1"/>
</dbReference>
<organism evidence="12 13">
    <name type="scientific">Candidatus Chloroploca mongolica</name>
    <dbReference type="NCBI Taxonomy" id="2528176"/>
    <lineage>
        <taxon>Bacteria</taxon>
        <taxon>Bacillati</taxon>
        <taxon>Chloroflexota</taxon>
        <taxon>Chloroflexia</taxon>
        <taxon>Chloroflexales</taxon>
        <taxon>Chloroflexineae</taxon>
        <taxon>Oscillochloridaceae</taxon>
        <taxon>Candidatus Chloroploca</taxon>
    </lineage>
</organism>
<feature type="binding site" evidence="8">
    <location>
        <position position="466"/>
    </location>
    <ligand>
        <name>Mn(2+)</name>
        <dbReference type="ChEBI" id="CHEBI:29035"/>
        <label>2</label>
    </ligand>
</feature>
<proteinExistence type="inferred from homology"/>
<comment type="cofactor">
    <cofactor evidence="8">
        <name>Mn(2+)</name>
        <dbReference type="ChEBI" id="CHEBI:29035"/>
    </cofactor>
    <text evidence="8">Binds 2 manganese ions per subunit.</text>
</comment>
<dbReference type="GO" id="GO:0004619">
    <property type="term" value="F:phosphoglycerate mutase activity"/>
    <property type="evidence" value="ECO:0007669"/>
    <property type="project" value="UniProtKB-EC"/>
</dbReference>
<feature type="binding site" evidence="8">
    <location>
        <position position="424"/>
    </location>
    <ligand>
        <name>Mn(2+)</name>
        <dbReference type="ChEBI" id="CHEBI:29035"/>
        <label>1</label>
    </ligand>
</feature>
<evidence type="ECO:0000256" key="4">
    <source>
        <dbReference type="ARBA" id="ARBA00022723"/>
    </source>
</evidence>
<sequence length="542" mass="58591">MTTARPRPVVLAIMDGWGLAADGPGNAVSLAHTPHVDAWIEQSPFTTLSASGLDVGLPEGQIGNSEVGHLNIGAGFVVYQELTRISKAIRDGDFFTNPNLLKAIRHAEQTGGALHVIGLFGPGGVHSHEDHLHALLELAQREQFDRVFLHLFLDGRDVLPRSALSFMDHLDAAMAKTGVGKIATVIGRYYAMDRDKRWERIGRAYATMTDGEGETAPDARTAISQSYAAGVNDEFMLPTVIIENGAPVATINDGDAVIFTNFRPDRGRQLTRALVVSDLNEQIKQHYARQEEEGQKLPDSIWQRPRQLANLYMVTLTRYERGLPVEVAFPPRPVNDPLAAVVSAAGKTQFHIAETEKYPHVTFFLNGGREEPFPGEDRILVSSPKVATYDLQPEMSASGVTDELLKAIKSEQYDLIVVNYANPDMVGHTGFIPAVVTACETVDASLGQVVPEVVARGGVVLMIADHGNAEQMIDPETGGVHTAHTTNPVPCILVAADGLGLGKGEVRLREGGRLADIAPTLLDLMGLAYAADMTGQSLIEHM</sequence>
<feature type="binding site" evidence="8">
    <location>
        <position position="65"/>
    </location>
    <ligand>
        <name>Mn(2+)</name>
        <dbReference type="ChEBI" id="CHEBI:29035"/>
        <label>2</label>
    </ligand>
</feature>
<dbReference type="SUPFAM" id="SSF53649">
    <property type="entry name" value="Alkaline phosphatase-like"/>
    <property type="match status" value="1"/>
</dbReference>
<feature type="binding site" evidence="8">
    <location>
        <begin position="156"/>
        <end position="157"/>
    </location>
    <ligand>
        <name>substrate</name>
    </ligand>
</feature>
<feature type="binding site" evidence="8">
    <location>
        <position position="428"/>
    </location>
    <ligand>
        <name>Mn(2+)</name>
        <dbReference type="ChEBI" id="CHEBI:29035"/>
        <label>1</label>
    </ligand>
</feature>
<evidence type="ECO:0000256" key="7">
    <source>
        <dbReference type="ARBA" id="ARBA00023235"/>
    </source>
</evidence>
<dbReference type="Pfam" id="PF06415">
    <property type="entry name" value="iPGM_N"/>
    <property type="match status" value="1"/>
</dbReference>
<comment type="function">
    <text evidence="8">Catalyzes the interconversion of 2-phosphoglycerate and 3-phosphoglycerate.</text>
</comment>
<keyword evidence="6 8" id="KW-0464">Manganese</keyword>
<feature type="binding site" evidence="8">
    <location>
        <position position="188"/>
    </location>
    <ligand>
        <name>substrate</name>
    </ligand>
</feature>
<dbReference type="PANTHER" id="PTHR31637">
    <property type="entry name" value="2,3-BISPHOSPHOGLYCERATE-INDEPENDENT PHOSPHOGLYCERATE MUTASE"/>
    <property type="match status" value="1"/>
</dbReference>
<comment type="similarity">
    <text evidence="3 8">Belongs to the BPG-independent phosphoglycerate mutase family.</text>
</comment>
<dbReference type="InterPro" id="IPR036646">
    <property type="entry name" value="PGAM_B_sf"/>
</dbReference>
<comment type="catalytic activity">
    <reaction evidence="1 8">
        <text>(2R)-2-phosphoglycerate = (2R)-3-phosphoglycerate</text>
        <dbReference type="Rhea" id="RHEA:15901"/>
        <dbReference type="ChEBI" id="CHEBI:58272"/>
        <dbReference type="ChEBI" id="CHEBI:58289"/>
        <dbReference type="EC" id="5.4.2.12"/>
    </reaction>
</comment>
<keyword evidence="13" id="KW-1185">Reference proteome</keyword>
<feature type="binding site" evidence="8">
    <location>
        <position position="126"/>
    </location>
    <ligand>
        <name>substrate</name>
    </ligand>
</feature>
<dbReference type="HAMAP" id="MF_01038">
    <property type="entry name" value="GpmI"/>
    <property type="match status" value="1"/>
</dbReference>
<evidence type="ECO:0000259" key="11">
    <source>
        <dbReference type="Pfam" id="PF06415"/>
    </source>
</evidence>
<feature type="domain" description="Metalloenzyme" evidence="10">
    <location>
        <begin position="8"/>
        <end position="528"/>
    </location>
</feature>
<feature type="binding site" evidence="8">
    <location>
        <position position="357"/>
    </location>
    <ligand>
        <name>substrate</name>
    </ligand>
</feature>
<dbReference type="InterPro" id="IPR011258">
    <property type="entry name" value="BPG-indep_PGM_N"/>
</dbReference>
<evidence type="ECO:0000256" key="8">
    <source>
        <dbReference type="HAMAP-Rule" id="MF_01038"/>
    </source>
</evidence>
<evidence type="ECO:0000256" key="5">
    <source>
        <dbReference type="ARBA" id="ARBA00023152"/>
    </source>
</evidence>
<feature type="active site" description="Phosphoserine intermediate" evidence="8">
    <location>
        <position position="65"/>
    </location>
</feature>
<dbReference type="InterPro" id="IPR006124">
    <property type="entry name" value="Metalloenzyme"/>
</dbReference>
<name>A0ABS4DFD1_9CHLR</name>
<dbReference type="Proteomes" id="UP001193081">
    <property type="component" value="Unassembled WGS sequence"/>
</dbReference>
<keyword evidence="5 8" id="KW-0324">Glycolysis</keyword>
<dbReference type="PIRSF" id="PIRSF001492">
    <property type="entry name" value="IPGAM"/>
    <property type="match status" value="1"/>
</dbReference>
<reference evidence="12 13" key="1">
    <citation type="submission" date="2021-03" db="EMBL/GenBank/DDBJ databases">
        <authorList>
            <person name="Grouzdev D.S."/>
        </authorList>
    </citation>
    <scope>NUCLEOTIDE SEQUENCE [LARGE SCALE GENOMIC DNA]</scope>
    <source>
        <strain evidence="12 13">M50-1</strain>
    </source>
</reference>
<comment type="pathway">
    <text evidence="2 8">Carbohydrate degradation; glycolysis; pyruvate from D-glyceraldehyde 3-phosphate: step 3/5.</text>
</comment>
<dbReference type="SUPFAM" id="SSF64158">
    <property type="entry name" value="2,3-Bisphosphoglycerate-independent phosphoglycerate mutase, substrate-binding domain"/>
    <property type="match status" value="1"/>
</dbReference>
<dbReference type="InterPro" id="IPR017850">
    <property type="entry name" value="Alkaline_phosphatase_core_sf"/>
</dbReference>
<feature type="domain" description="BPG-independent PGAM N-terminal" evidence="11">
    <location>
        <begin position="85"/>
        <end position="320"/>
    </location>
</feature>
<dbReference type="EC" id="5.4.2.12" evidence="8 9"/>
<keyword evidence="4 8" id="KW-0479">Metal-binding</keyword>
<dbReference type="RefSeq" id="WP_135480578.1">
    <property type="nucleotide sequence ID" value="NZ_SIJK02000057.1"/>
</dbReference>
<feature type="binding site" evidence="8">
    <location>
        <position position="484"/>
    </location>
    <ligand>
        <name>Mn(2+)</name>
        <dbReference type="ChEBI" id="CHEBI:29035"/>
        <label>1</label>
    </ligand>
</feature>
<evidence type="ECO:0000256" key="6">
    <source>
        <dbReference type="ARBA" id="ARBA00023211"/>
    </source>
</evidence>
<comment type="subunit">
    <text evidence="8">Monomer.</text>
</comment>
<evidence type="ECO:0000259" key="10">
    <source>
        <dbReference type="Pfam" id="PF01676"/>
    </source>
</evidence>
<dbReference type="CDD" id="cd16010">
    <property type="entry name" value="iPGM"/>
    <property type="match status" value="1"/>
</dbReference>
<feature type="binding site" evidence="8">
    <location>
        <position position="194"/>
    </location>
    <ligand>
        <name>substrate</name>
    </ligand>
</feature>